<evidence type="ECO:0000256" key="2">
    <source>
        <dbReference type="ARBA" id="ARBA00022475"/>
    </source>
</evidence>
<evidence type="ECO:0000313" key="15">
    <source>
        <dbReference type="EMBL" id="AYC30967.1"/>
    </source>
</evidence>
<organism evidence="15 16">
    <name type="scientific">Pseudomonas cavernae</name>
    <dbReference type="NCBI Taxonomy" id="2320867"/>
    <lineage>
        <taxon>Bacteria</taxon>
        <taxon>Pseudomonadati</taxon>
        <taxon>Pseudomonadota</taxon>
        <taxon>Gammaproteobacteria</taxon>
        <taxon>Pseudomonadales</taxon>
        <taxon>Pseudomonadaceae</taxon>
        <taxon>Pseudomonas</taxon>
    </lineage>
</organism>
<keyword evidence="7 13" id="KW-0472">Membrane</keyword>
<dbReference type="SMART" id="SM00283">
    <property type="entry name" value="MA"/>
    <property type="match status" value="1"/>
</dbReference>
<keyword evidence="5 13" id="KW-0812">Transmembrane</keyword>
<keyword evidence="4" id="KW-0145">Chemotaxis</keyword>
<dbReference type="KEGG" id="pcav:D3880_00555"/>
<dbReference type="RefSeq" id="WP_119891602.1">
    <property type="nucleotide sequence ID" value="NZ_CP032419.1"/>
</dbReference>
<dbReference type="PROSITE" id="PS50111">
    <property type="entry name" value="CHEMOTAXIS_TRANSDUC_2"/>
    <property type="match status" value="1"/>
</dbReference>
<dbReference type="Proteomes" id="UP000265560">
    <property type="component" value="Chromosome"/>
</dbReference>
<dbReference type="OrthoDB" id="2489132at2"/>
<keyword evidence="16" id="KW-1185">Reference proteome</keyword>
<feature type="transmembrane region" description="Helical" evidence="13">
    <location>
        <begin position="12"/>
        <end position="29"/>
    </location>
</feature>
<evidence type="ECO:0000259" key="14">
    <source>
        <dbReference type="PROSITE" id="PS50111"/>
    </source>
</evidence>
<dbReference type="InterPro" id="IPR004090">
    <property type="entry name" value="Chemotax_Me-accpt_rcpt"/>
</dbReference>
<proteinExistence type="inferred from homology"/>
<evidence type="ECO:0000256" key="8">
    <source>
        <dbReference type="ARBA" id="ARBA00023224"/>
    </source>
</evidence>
<accession>A0A385YYF3</accession>
<name>A0A385YYF3_9PSED</name>
<evidence type="ECO:0000256" key="6">
    <source>
        <dbReference type="ARBA" id="ARBA00022989"/>
    </source>
</evidence>
<dbReference type="PANTHER" id="PTHR32089:SF120">
    <property type="entry name" value="METHYL-ACCEPTING CHEMOTAXIS PROTEIN TLPQ"/>
    <property type="match status" value="1"/>
</dbReference>
<dbReference type="GO" id="GO:0004888">
    <property type="term" value="F:transmembrane signaling receptor activity"/>
    <property type="evidence" value="ECO:0007669"/>
    <property type="project" value="InterPro"/>
</dbReference>
<keyword evidence="6 13" id="KW-1133">Transmembrane helix</keyword>
<dbReference type="PRINTS" id="PR00260">
    <property type="entry name" value="CHEMTRNSDUCR"/>
</dbReference>
<evidence type="ECO:0000256" key="11">
    <source>
        <dbReference type="SAM" id="Coils"/>
    </source>
</evidence>
<protein>
    <recommendedName>
        <fullName evidence="14">Methyl-accepting transducer domain-containing protein</fullName>
    </recommendedName>
</protein>
<keyword evidence="11" id="KW-0175">Coiled coil</keyword>
<gene>
    <name evidence="15" type="ORF">D3880_00555</name>
</gene>
<feature type="domain" description="Methyl-accepting transducer" evidence="14">
    <location>
        <begin position="75"/>
        <end position="311"/>
    </location>
</feature>
<dbReference type="Pfam" id="PF00015">
    <property type="entry name" value="MCPsignal"/>
    <property type="match status" value="1"/>
</dbReference>
<evidence type="ECO:0000256" key="4">
    <source>
        <dbReference type="ARBA" id="ARBA00022500"/>
    </source>
</evidence>
<dbReference type="GO" id="GO:0006935">
    <property type="term" value="P:chemotaxis"/>
    <property type="evidence" value="ECO:0007669"/>
    <property type="project" value="UniProtKB-KW"/>
</dbReference>
<comment type="subcellular location">
    <subcellularLocation>
        <location evidence="1">Cell membrane</location>
    </subcellularLocation>
</comment>
<evidence type="ECO:0000256" key="10">
    <source>
        <dbReference type="PROSITE-ProRule" id="PRU00284"/>
    </source>
</evidence>
<dbReference type="PANTHER" id="PTHR32089">
    <property type="entry name" value="METHYL-ACCEPTING CHEMOTAXIS PROTEIN MCPB"/>
    <property type="match status" value="1"/>
</dbReference>
<keyword evidence="3" id="KW-0488">Methylation</keyword>
<evidence type="ECO:0000313" key="16">
    <source>
        <dbReference type="Proteomes" id="UP000265560"/>
    </source>
</evidence>
<keyword evidence="8 10" id="KW-0807">Transducer</keyword>
<evidence type="ECO:0000256" key="5">
    <source>
        <dbReference type="ARBA" id="ARBA00022692"/>
    </source>
</evidence>
<dbReference type="InterPro" id="IPR004089">
    <property type="entry name" value="MCPsignal_dom"/>
</dbReference>
<sequence length="357" mass="37199">MRPAYARHPYAALLHAIGLGVLMATYAHWQLPLSWSIPAYLLLALWPWLGPWKVAEHELPAPQTALPAVAAPCAACAQRNARAAHWAGAAQQLAAGLQAHRLGLEQTGLQLDALLHQEQAGGARLGQTLVVAQQASRHSIAGQAQLQEAATRMRALGEQTHTSCELLEGLNDRSAQIELVTQAIQSIASQTNLLALNATIEAARAGEQGRGFAVVADEVRNLAGRTAAATGEVGQIVGDIRQQSAAVVAHLQAQAEQLEQAAGQLGDTAEHLQGVTALAAEVESQLAGIGGDSARQQQQLAELTASLAQLHASGAANHAHSRQLGEHAEAGQSHAPLAALADPAGMANDDVRVGSRD</sequence>
<dbReference type="GO" id="GO:0005886">
    <property type="term" value="C:plasma membrane"/>
    <property type="evidence" value="ECO:0007669"/>
    <property type="project" value="UniProtKB-SubCell"/>
</dbReference>
<dbReference type="EMBL" id="CP032419">
    <property type="protein sequence ID" value="AYC30967.1"/>
    <property type="molecule type" value="Genomic_DNA"/>
</dbReference>
<evidence type="ECO:0000256" key="13">
    <source>
        <dbReference type="SAM" id="Phobius"/>
    </source>
</evidence>
<evidence type="ECO:0000256" key="7">
    <source>
        <dbReference type="ARBA" id="ARBA00023136"/>
    </source>
</evidence>
<evidence type="ECO:0000256" key="3">
    <source>
        <dbReference type="ARBA" id="ARBA00022481"/>
    </source>
</evidence>
<dbReference type="Gene3D" id="1.10.287.950">
    <property type="entry name" value="Methyl-accepting chemotaxis protein"/>
    <property type="match status" value="1"/>
</dbReference>
<evidence type="ECO:0000256" key="12">
    <source>
        <dbReference type="SAM" id="MobiDB-lite"/>
    </source>
</evidence>
<feature type="region of interest" description="Disordered" evidence="12">
    <location>
        <begin position="313"/>
        <end position="357"/>
    </location>
</feature>
<dbReference type="AlphaFoldDB" id="A0A385YYF3"/>
<feature type="coiled-coil region" evidence="11">
    <location>
        <begin position="241"/>
        <end position="268"/>
    </location>
</feature>
<keyword evidence="2" id="KW-1003">Cell membrane</keyword>
<comment type="similarity">
    <text evidence="9">Belongs to the methyl-accepting chemotaxis (MCP) protein family.</text>
</comment>
<reference evidence="16" key="1">
    <citation type="submission" date="2018-09" db="EMBL/GenBank/DDBJ databases">
        <authorList>
            <person name="Zhu H."/>
        </authorList>
    </citation>
    <scope>NUCLEOTIDE SEQUENCE [LARGE SCALE GENOMIC DNA]</scope>
    <source>
        <strain evidence="16">K2W31S-8</strain>
    </source>
</reference>
<evidence type="ECO:0000256" key="9">
    <source>
        <dbReference type="ARBA" id="ARBA00029447"/>
    </source>
</evidence>
<dbReference type="GO" id="GO:0007165">
    <property type="term" value="P:signal transduction"/>
    <property type="evidence" value="ECO:0007669"/>
    <property type="project" value="UniProtKB-KW"/>
</dbReference>
<dbReference type="SUPFAM" id="SSF58104">
    <property type="entry name" value="Methyl-accepting chemotaxis protein (MCP) signaling domain"/>
    <property type="match status" value="1"/>
</dbReference>
<evidence type="ECO:0000256" key="1">
    <source>
        <dbReference type="ARBA" id="ARBA00004236"/>
    </source>
</evidence>